<organism evidence="2 3">
    <name type="scientific">Acaryochloris thomasi RCC1774</name>
    <dbReference type="NCBI Taxonomy" id="1764569"/>
    <lineage>
        <taxon>Bacteria</taxon>
        <taxon>Bacillati</taxon>
        <taxon>Cyanobacteriota</taxon>
        <taxon>Cyanophyceae</taxon>
        <taxon>Acaryochloridales</taxon>
        <taxon>Acaryochloridaceae</taxon>
        <taxon>Acaryochloris</taxon>
        <taxon>Acaryochloris thomasi</taxon>
    </lineage>
</organism>
<dbReference type="Pfam" id="PF07963">
    <property type="entry name" value="N_methyl"/>
    <property type="match status" value="1"/>
</dbReference>
<dbReference type="Proteomes" id="UP000248857">
    <property type="component" value="Unassembled WGS sequence"/>
</dbReference>
<dbReference type="AlphaFoldDB" id="A0A2W1JHP0"/>
<proteinExistence type="predicted"/>
<gene>
    <name evidence="2" type="ORF">C1752_02699</name>
</gene>
<dbReference type="InterPro" id="IPR012902">
    <property type="entry name" value="N_methyl_site"/>
</dbReference>
<feature type="transmembrane region" description="Helical" evidence="1">
    <location>
        <begin position="21"/>
        <end position="46"/>
    </location>
</feature>
<evidence type="ECO:0000313" key="2">
    <source>
        <dbReference type="EMBL" id="PZD73069.1"/>
    </source>
</evidence>
<comment type="caution">
    <text evidence="2">The sequence shown here is derived from an EMBL/GenBank/DDBJ whole genome shotgun (WGS) entry which is preliminary data.</text>
</comment>
<dbReference type="PROSITE" id="PS00409">
    <property type="entry name" value="PROKAR_NTER_METHYL"/>
    <property type="match status" value="1"/>
</dbReference>
<evidence type="ECO:0000313" key="3">
    <source>
        <dbReference type="Proteomes" id="UP000248857"/>
    </source>
</evidence>
<protein>
    <recommendedName>
        <fullName evidence="4">Prepilin-type N-terminal cleavage/methylation domain-containing protein</fullName>
    </recommendedName>
</protein>
<evidence type="ECO:0008006" key="4">
    <source>
        <dbReference type="Google" id="ProtNLM"/>
    </source>
</evidence>
<keyword evidence="1" id="KW-1133">Transmembrane helix</keyword>
<sequence>MPVQRSNIQALLLKRQQPNEGFTLVEVLVGILLVLIFAAVSMQAFVAATALKVRAQEISEADKWINADLESLKVRATQLDLGGTEYNPFLLACLGDSADDGGSNSTEGYGARLNNDIVTNAPLSGGNANSMTMNSEIGSRPYTLARAFTNVNTSPYNRLAVTYTVTDQADNSVVATFYSELLPDASLVCPAQPS</sequence>
<reference evidence="2 3" key="1">
    <citation type="journal article" date="2018" name="Sci. Rep.">
        <title>A novel species of the marine cyanobacterium Acaryochloris with a unique pigment content and lifestyle.</title>
        <authorList>
            <person name="Partensky F."/>
            <person name="Six C."/>
            <person name="Ratin M."/>
            <person name="Garczarek L."/>
            <person name="Vaulot D."/>
            <person name="Probert I."/>
            <person name="Calteau A."/>
            <person name="Gourvil P."/>
            <person name="Marie D."/>
            <person name="Grebert T."/>
            <person name="Bouchier C."/>
            <person name="Le Panse S."/>
            <person name="Gachenot M."/>
            <person name="Rodriguez F."/>
            <person name="Garrido J.L."/>
        </authorList>
    </citation>
    <scope>NUCLEOTIDE SEQUENCE [LARGE SCALE GENOMIC DNA]</scope>
    <source>
        <strain evidence="2 3">RCC1774</strain>
    </source>
</reference>
<dbReference type="RefSeq" id="WP_110986403.1">
    <property type="nucleotide sequence ID" value="NZ_CAWNWM010000007.1"/>
</dbReference>
<keyword evidence="1" id="KW-0472">Membrane</keyword>
<name>A0A2W1JHP0_9CYAN</name>
<dbReference type="NCBIfam" id="TIGR02532">
    <property type="entry name" value="IV_pilin_GFxxxE"/>
    <property type="match status" value="1"/>
</dbReference>
<keyword evidence="3" id="KW-1185">Reference proteome</keyword>
<dbReference type="EMBL" id="PQWO01000007">
    <property type="protein sequence ID" value="PZD73069.1"/>
    <property type="molecule type" value="Genomic_DNA"/>
</dbReference>
<evidence type="ECO:0000256" key="1">
    <source>
        <dbReference type="SAM" id="Phobius"/>
    </source>
</evidence>
<keyword evidence="1" id="KW-0812">Transmembrane</keyword>
<accession>A0A2W1JHP0</accession>